<organism evidence="4 5">
    <name type="scientific">Dyadobacter fanqingshengii</name>
    <dbReference type="NCBI Taxonomy" id="2906443"/>
    <lineage>
        <taxon>Bacteria</taxon>
        <taxon>Pseudomonadati</taxon>
        <taxon>Bacteroidota</taxon>
        <taxon>Cytophagia</taxon>
        <taxon>Cytophagales</taxon>
        <taxon>Spirosomataceae</taxon>
        <taxon>Dyadobacter</taxon>
    </lineage>
</organism>
<dbReference type="SMART" id="SM00448">
    <property type="entry name" value="REC"/>
    <property type="match status" value="1"/>
</dbReference>
<dbReference type="PROSITE" id="PS50930">
    <property type="entry name" value="HTH_LYTTR"/>
    <property type="match status" value="1"/>
</dbReference>
<dbReference type="AlphaFoldDB" id="A0A9X1PAP4"/>
<keyword evidence="5" id="KW-1185">Reference proteome</keyword>
<feature type="modified residue" description="4-aspartylphosphate" evidence="1">
    <location>
        <position position="57"/>
    </location>
</feature>
<dbReference type="GO" id="GO:0003677">
    <property type="term" value="F:DNA binding"/>
    <property type="evidence" value="ECO:0007669"/>
    <property type="project" value="UniProtKB-KW"/>
</dbReference>
<dbReference type="PANTHER" id="PTHR37299:SF1">
    <property type="entry name" value="STAGE 0 SPORULATION PROTEIN A HOMOLOG"/>
    <property type="match status" value="1"/>
</dbReference>
<evidence type="ECO:0000313" key="5">
    <source>
        <dbReference type="Proteomes" id="UP001139700"/>
    </source>
</evidence>
<evidence type="ECO:0000256" key="1">
    <source>
        <dbReference type="PROSITE-ProRule" id="PRU00169"/>
    </source>
</evidence>
<dbReference type="SUPFAM" id="SSF52172">
    <property type="entry name" value="CheY-like"/>
    <property type="match status" value="1"/>
</dbReference>
<dbReference type="InterPro" id="IPR007492">
    <property type="entry name" value="LytTR_DNA-bd_dom"/>
</dbReference>
<dbReference type="Proteomes" id="UP001139700">
    <property type="component" value="Unassembled WGS sequence"/>
</dbReference>
<evidence type="ECO:0000259" key="2">
    <source>
        <dbReference type="PROSITE" id="PS50110"/>
    </source>
</evidence>
<gene>
    <name evidence="4" type="ORF">LXM24_06970</name>
</gene>
<keyword evidence="4" id="KW-0238">DNA-binding</keyword>
<feature type="domain" description="HTH LytTR-type" evidence="3">
    <location>
        <begin position="144"/>
        <end position="251"/>
    </location>
</feature>
<reference evidence="4" key="1">
    <citation type="submission" date="2021-12" db="EMBL/GenBank/DDBJ databases">
        <title>Novel species in genus Dyadobacter.</title>
        <authorList>
            <person name="Ma C."/>
        </authorList>
    </citation>
    <scope>NUCLEOTIDE SEQUENCE</scope>
    <source>
        <strain evidence="4">CY399</strain>
    </source>
</reference>
<dbReference type="SMART" id="SM00850">
    <property type="entry name" value="LytTR"/>
    <property type="match status" value="1"/>
</dbReference>
<dbReference type="Gene3D" id="3.40.50.2300">
    <property type="match status" value="1"/>
</dbReference>
<dbReference type="InterPro" id="IPR001789">
    <property type="entry name" value="Sig_transdc_resp-reg_receiver"/>
</dbReference>
<dbReference type="InterPro" id="IPR011006">
    <property type="entry name" value="CheY-like_superfamily"/>
</dbReference>
<sequence>MNVLIVEDEELSAERLQKLILGIDPSIQVLAIIPSVLETIAYLENDAKIKPDLIFLDIHLEDDNGFRIIESLNLLIPVIFTTAFDEYLLKAFRANSIDYLLKPINPLELQAALVKFRKLSAISQHSQTVVPVDVAANEPYKDRFLCTAGPRIFTFKTSEIAYFTIEERATFLRLYDGRHFAVEYSLEKLSQILDPGHFFRINRTLLISIDAIRDIHTISAGRLKIELNPAPSQEVNVSPDRITGFKNWLGR</sequence>
<evidence type="ECO:0000259" key="3">
    <source>
        <dbReference type="PROSITE" id="PS50930"/>
    </source>
</evidence>
<proteinExistence type="predicted"/>
<dbReference type="EMBL" id="JAJTTA010000002">
    <property type="protein sequence ID" value="MCF0039822.1"/>
    <property type="molecule type" value="Genomic_DNA"/>
</dbReference>
<comment type="caution">
    <text evidence="4">The sequence shown here is derived from an EMBL/GenBank/DDBJ whole genome shotgun (WGS) entry which is preliminary data.</text>
</comment>
<dbReference type="Pfam" id="PF00072">
    <property type="entry name" value="Response_reg"/>
    <property type="match status" value="1"/>
</dbReference>
<dbReference type="GO" id="GO:0000156">
    <property type="term" value="F:phosphorelay response regulator activity"/>
    <property type="evidence" value="ECO:0007669"/>
    <property type="project" value="InterPro"/>
</dbReference>
<protein>
    <submittedName>
        <fullName evidence="4">LytTR family DNA-binding domain-containing protein</fullName>
    </submittedName>
</protein>
<dbReference type="InterPro" id="IPR046947">
    <property type="entry name" value="LytR-like"/>
</dbReference>
<dbReference type="RefSeq" id="WP_234612261.1">
    <property type="nucleotide sequence ID" value="NZ_CP098806.1"/>
</dbReference>
<name>A0A9X1PAP4_9BACT</name>
<dbReference type="PROSITE" id="PS50110">
    <property type="entry name" value="RESPONSE_REGULATORY"/>
    <property type="match status" value="1"/>
</dbReference>
<dbReference type="Gene3D" id="2.40.50.1020">
    <property type="entry name" value="LytTr DNA-binding domain"/>
    <property type="match status" value="1"/>
</dbReference>
<keyword evidence="1" id="KW-0597">Phosphoprotein</keyword>
<evidence type="ECO:0000313" key="4">
    <source>
        <dbReference type="EMBL" id="MCF0039822.1"/>
    </source>
</evidence>
<dbReference type="PANTHER" id="PTHR37299">
    <property type="entry name" value="TRANSCRIPTIONAL REGULATOR-RELATED"/>
    <property type="match status" value="1"/>
</dbReference>
<dbReference type="Pfam" id="PF04397">
    <property type="entry name" value="LytTR"/>
    <property type="match status" value="1"/>
</dbReference>
<accession>A0A9X1PAP4</accession>
<feature type="domain" description="Response regulatory" evidence="2">
    <location>
        <begin position="2"/>
        <end position="117"/>
    </location>
</feature>